<protein>
    <recommendedName>
        <fullName evidence="2">TIR domain-containing protein</fullName>
    </recommendedName>
</protein>
<dbReference type="PROSITE" id="PS50104">
    <property type="entry name" value="TIR"/>
    <property type="match status" value="1"/>
</dbReference>
<sequence>MANQLASSSSSLPPSWRYDVFLSFREEDTHTNFTEHLYKALDDKGINTFIDRQLTRGEEISPALLQAIEESRISLVIFSKNHASSRWCLDELVKILQCRESKQQIVLPVFYKVDPSHVRNQTSSFGDVFAELECKFKDSKEKVLMWKRALREIANLSGHPFRKESIYEATIINDIVKEILVRVLDGTYLNVAKHLVGIQSCVQEVKELLGKTTIAKAVYKSLKVVVFLADVRETSMQHGGLLRLQNTILNEMNCGSVWKFLNNLAEVDWFSEGSRVIITTKDRGLLESHGVKLIYEVQKLEDDKALELSSLNAFGRIEPPDNYFELAQHAIAYAQGLPLALNLIGSHLRKKSIDHWQAIL</sequence>
<dbReference type="PANTHER" id="PTHR11017:SF570">
    <property type="entry name" value="DISEASE RESISTANCE PROTEIN (TIR-NBS CLASS)-RELATED"/>
    <property type="match status" value="1"/>
</dbReference>
<keyword evidence="1" id="KW-0520">NAD</keyword>
<name>A0A498KNS3_MALDO</name>
<dbReference type="Gene3D" id="1.10.8.430">
    <property type="entry name" value="Helical domain of apoptotic protease-activating factors"/>
    <property type="match status" value="1"/>
</dbReference>
<dbReference type="SUPFAM" id="SSF52200">
    <property type="entry name" value="Toll/Interleukin receptor TIR domain"/>
    <property type="match status" value="1"/>
</dbReference>
<dbReference type="InterPro" id="IPR042197">
    <property type="entry name" value="Apaf_helical"/>
</dbReference>
<organism evidence="3 4">
    <name type="scientific">Malus domestica</name>
    <name type="common">Apple</name>
    <name type="synonym">Pyrus malus</name>
    <dbReference type="NCBI Taxonomy" id="3750"/>
    <lineage>
        <taxon>Eukaryota</taxon>
        <taxon>Viridiplantae</taxon>
        <taxon>Streptophyta</taxon>
        <taxon>Embryophyta</taxon>
        <taxon>Tracheophyta</taxon>
        <taxon>Spermatophyta</taxon>
        <taxon>Magnoliopsida</taxon>
        <taxon>eudicotyledons</taxon>
        <taxon>Gunneridae</taxon>
        <taxon>Pentapetalae</taxon>
        <taxon>rosids</taxon>
        <taxon>fabids</taxon>
        <taxon>Rosales</taxon>
        <taxon>Rosaceae</taxon>
        <taxon>Amygdaloideae</taxon>
        <taxon>Maleae</taxon>
        <taxon>Malus</taxon>
    </lineage>
</organism>
<keyword evidence="4" id="KW-1185">Reference proteome</keyword>
<dbReference type="FunFam" id="3.40.50.10140:FF:000007">
    <property type="entry name" value="Disease resistance protein (TIR-NBS-LRR class)"/>
    <property type="match status" value="1"/>
</dbReference>
<dbReference type="InterPro" id="IPR000157">
    <property type="entry name" value="TIR_dom"/>
</dbReference>
<dbReference type="Proteomes" id="UP000290289">
    <property type="component" value="Chromosome 1"/>
</dbReference>
<proteinExistence type="predicted"/>
<dbReference type="PANTHER" id="PTHR11017">
    <property type="entry name" value="LEUCINE-RICH REPEAT-CONTAINING PROTEIN"/>
    <property type="match status" value="1"/>
</dbReference>
<dbReference type="GO" id="GO:0006952">
    <property type="term" value="P:defense response"/>
    <property type="evidence" value="ECO:0007669"/>
    <property type="project" value="InterPro"/>
</dbReference>
<accession>A0A498KNS3</accession>
<dbReference type="EMBL" id="RDQH01000327">
    <property type="protein sequence ID" value="RXI09438.1"/>
    <property type="molecule type" value="Genomic_DNA"/>
</dbReference>
<evidence type="ECO:0000313" key="3">
    <source>
        <dbReference type="EMBL" id="RXI09438.1"/>
    </source>
</evidence>
<dbReference type="Pfam" id="PF01582">
    <property type="entry name" value="TIR"/>
    <property type="match status" value="1"/>
</dbReference>
<dbReference type="GO" id="GO:0043531">
    <property type="term" value="F:ADP binding"/>
    <property type="evidence" value="ECO:0007669"/>
    <property type="project" value="InterPro"/>
</dbReference>
<dbReference type="InterPro" id="IPR027417">
    <property type="entry name" value="P-loop_NTPase"/>
</dbReference>
<dbReference type="InterPro" id="IPR044974">
    <property type="entry name" value="Disease_R_plants"/>
</dbReference>
<dbReference type="AlphaFoldDB" id="A0A498KNS3"/>
<evidence type="ECO:0000313" key="4">
    <source>
        <dbReference type="Proteomes" id="UP000290289"/>
    </source>
</evidence>
<gene>
    <name evidence="3" type="ORF">DVH24_034055</name>
</gene>
<evidence type="ECO:0000256" key="1">
    <source>
        <dbReference type="ARBA" id="ARBA00023027"/>
    </source>
</evidence>
<dbReference type="InterPro" id="IPR035897">
    <property type="entry name" value="Toll_tir_struct_dom_sf"/>
</dbReference>
<dbReference type="SMART" id="SM00255">
    <property type="entry name" value="TIR"/>
    <property type="match status" value="1"/>
</dbReference>
<dbReference type="Gene3D" id="3.40.50.10140">
    <property type="entry name" value="Toll/interleukin-1 receptor homology (TIR) domain"/>
    <property type="match status" value="1"/>
</dbReference>
<dbReference type="SUPFAM" id="SSF52540">
    <property type="entry name" value="P-loop containing nucleoside triphosphate hydrolases"/>
    <property type="match status" value="1"/>
</dbReference>
<reference evidence="3 4" key="1">
    <citation type="submission" date="2018-10" db="EMBL/GenBank/DDBJ databases">
        <title>A high-quality apple genome assembly.</title>
        <authorList>
            <person name="Hu J."/>
        </authorList>
    </citation>
    <scope>NUCLEOTIDE SEQUENCE [LARGE SCALE GENOMIC DNA]</scope>
    <source>
        <strain evidence="4">cv. HFTH1</strain>
        <tissue evidence="3">Young leaf</tissue>
    </source>
</reference>
<feature type="domain" description="TIR" evidence="2">
    <location>
        <begin position="16"/>
        <end position="183"/>
    </location>
</feature>
<evidence type="ECO:0000259" key="2">
    <source>
        <dbReference type="PROSITE" id="PS50104"/>
    </source>
</evidence>
<dbReference type="GO" id="GO:0007165">
    <property type="term" value="P:signal transduction"/>
    <property type="evidence" value="ECO:0007669"/>
    <property type="project" value="InterPro"/>
</dbReference>
<comment type="caution">
    <text evidence="3">The sequence shown here is derived from an EMBL/GenBank/DDBJ whole genome shotgun (WGS) entry which is preliminary data.</text>
</comment>